<dbReference type="InterPro" id="IPR039044">
    <property type="entry name" value="Trm13"/>
</dbReference>
<keyword evidence="1" id="KW-0949">S-adenosyl-L-methionine</keyword>
<dbReference type="EC" id="2.1.1.225" evidence="1"/>
<keyword evidence="1" id="KW-0862">Zinc</keyword>
<keyword evidence="1" id="KW-0479">Metal-binding</keyword>
<sequence length="142" mass="16098">MGITSEELQVLFRIVSWATCGTGRSRPPRTNAKPTQNDDKHTDVQHEAEMSEQDDQLNEEVKEEIQKGQLRSEEDNITLNEETKLELTGEEKAEIGRRGKALVDWARVLALRDAGFDARLYYFVPLTVSPENLCIVATKLPQ</sequence>
<reference evidence="4" key="1">
    <citation type="submission" date="2021-12" db="EMBL/GenBank/DDBJ databases">
        <authorList>
            <person name="King R."/>
        </authorList>
    </citation>
    <scope>NUCLEOTIDE SEQUENCE</scope>
</reference>
<protein>
    <recommendedName>
        <fullName evidence="1">tRNA:m(4)X modification enzyme TRM13</fullName>
        <ecNumber evidence="1">2.1.1.225</ecNumber>
    </recommendedName>
</protein>
<dbReference type="EMBL" id="OU963894">
    <property type="protein sequence ID" value="CAH2979994.1"/>
    <property type="molecule type" value="Genomic_DNA"/>
</dbReference>
<dbReference type="PANTHER" id="PTHR12998">
    <property type="entry name" value="TRNA:M(4)X MODIFICATION ENZYME TRM13 HOMOLOG"/>
    <property type="match status" value="1"/>
</dbReference>
<dbReference type="Proteomes" id="UP001153292">
    <property type="component" value="Chromosome 1"/>
</dbReference>
<evidence type="ECO:0000313" key="5">
    <source>
        <dbReference type="Proteomes" id="UP001153292"/>
    </source>
</evidence>
<organism evidence="4 5">
    <name type="scientific">Chilo suppressalis</name>
    <name type="common">Asiatic rice borer moth</name>
    <dbReference type="NCBI Taxonomy" id="168631"/>
    <lineage>
        <taxon>Eukaryota</taxon>
        <taxon>Metazoa</taxon>
        <taxon>Ecdysozoa</taxon>
        <taxon>Arthropoda</taxon>
        <taxon>Hexapoda</taxon>
        <taxon>Insecta</taxon>
        <taxon>Pterygota</taxon>
        <taxon>Neoptera</taxon>
        <taxon>Endopterygota</taxon>
        <taxon>Lepidoptera</taxon>
        <taxon>Glossata</taxon>
        <taxon>Ditrysia</taxon>
        <taxon>Pyraloidea</taxon>
        <taxon>Crambidae</taxon>
        <taxon>Crambinae</taxon>
        <taxon>Chilo</taxon>
    </lineage>
</organism>
<comment type="catalytic activity">
    <reaction evidence="1">
        <text>cytidine(4) in tRNA(Pro) + S-adenosyl-L-methionine = 2'-O-methylcytidine(4) in tRNA(Pro) + S-adenosyl-L-homocysteine + H(+)</text>
        <dbReference type="Rhea" id="RHEA:32767"/>
        <dbReference type="Rhea" id="RHEA-COMP:10397"/>
        <dbReference type="Rhea" id="RHEA-COMP:10398"/>
        <dbReference type="ChEBI" id="CHEBI:15378"/>
        <dbReference type="ChEBI" id="CHEBI:57856"/>
        <dbReference type="ChEBI" id="CHEBI:59789"/>
        <dbReference type="ChEBI" id="CHEBI:74495"/>
        <dbReference type="ChEBI" id="CHEBI:82748"/>
        <dbReference type="EC" id="2.1.1.225"/>
    </reaction>
</comment>
<gene>
    <name evidence="4" type="ORF">CHILSU_LOCUS748</name>
</gene>
<comment type="catalytic activity">
    <reaction evidence="1">
        <text>adenosine(4) in tRNA(His) + S-adenosyl-L-methionine = 2'-O-methyladenosine(4) in tRNA(His) + S-adenosyl-L-homocysteine + H(+)</text>
        <dbReference type="Rhea" id="RHEA:43196"/>
        <dbReference type="Rhea" id="RHEA-COMP:10401"/>
        <dbReference type="Rhea" id="RHEA-COMP:10402"/>
        <dbReference type="ChEBI" id="CHEBI:15378"/>
        <dbReference type="ChEBI" id="CHEBI:57856"/>
        <dbReference type="ChEBI" id="CHEBI:59789"/>
        <dbReference type="ChEBI" id="CHEBI:74411"/>
        <dbReference type="ChEBI" id="CHEBI:74477"/>
        <dbReference type="EC" id="2.1.1.225"/>
    </reaction>
</comment>
<dbReference type="PANTHER" id="PTHR12998:SF0">
    <property type="entry name" value="TRNA:M(4)X MODIFICATION ENZYME TRM13 HOMOLOG"/>
    <property type="match status" value="1"/>
</dbReference>
<evidence type="ECO:0000259" key="3">
    <source>
        <dbReference type="Pfam" id="PF05206"/>
    </source>
</evidence>
<dbReference type="InterPro" id="IPR007871">
    <property type="entry name" value="Methyltransferase_TRM13"/>
</dbReference>
<feature type="region of interest" description="Disordered" evidence="2">
    <location>
        <begin position="22"/>
        <end position="77"/>
    </location>
</feature>
<proteinExistence type="inferred from homology"/>
<dbReference type="Pfam" id="PF05206">
    <property type="entry name" value="TRM13"/>
    <property type="match status" value="1"/>
</dbReference>
<comment type="similarity">
    <text evidence="1">Belongs to the methyltransferase TRM13 family.</text>
</comment>
<evidence type="ECO:0000313" key="4">
    <source>
        <dbReference type="EMBL" id="CAH2979994.1"/>
    </source>
</evidence>
<feature type="compositionally biased region" description="Basic and acidic residues" evidence="2">
    <location>
        <begin position="59"/>
        <end position="74"/>
    </location>
</feature>
<keyword evidence="5" id="KW-1185">Reference proteome</keyword>
<keyword evidence="1" id="KW-0808">Transferase</keyword>
<accession>A0ABN8L4V2</accession>
<evidence type="ECO:0000256" key="2">
    <source>
        <dbReference type="SAM" id="MobiDB-lite"/>
    </source>
</evidence>
<keyword evidence="1" id="KW-0863">Zinc-finger</keyword>
<comment type="catalytic activity">
    <reaction evidence="1">
        <text>cytidine(4) in tRNA(Gly)(GCC) + S-adenosyl-L-methionine = 2'-O-methylcytidine(4) in tRNA(Gly)(GCC) + S-adenosyl-L-homocysteine + H(+)</text>
        <dbReference type="Rhea" id="RHEA:43192"/>
        <dbReference type="Rhea" id="RHEA-COMP:10399"/>
        <dbReference type="Rhea" id="RHEA-COMP:10400"/>
        <dbReference type="ChEBI" id="CHEBI:15378"/>
        <dbReference type="ChEBI" id="CHEBI:57856"/>
        <dbReference type="ChEBI" id="CHEBI:59789"/>
        <dbReference type="ChEBI" id="CHEBI:74495"/>
        <dbReference type="ChEBI" id="CHEBI:82748"/>
        <dbReference type="EC" id="2.1.1.225"/>
    </reaction>
</comment>
<feature type="domain" description="Methyltransferase TRM13" evidence="3">
    <location>
        <begin position="2"/>
        <end position="137"/>
    </location>
</feature>
<evidence type="ECO:0000256" key="1">
    <source>
        <dbReference type="RuleBase" id="RU367103"/>
    </source>
</evidence>
<feature type="compositionally biased region" description="Basic and acidic residues" evidence="2">
    <location>
        <begin position="36"/>
        <end position="49"/>
    </location>
</feature>
<keyword evidence="1" id="KW-0489">Methyltransferase</keyword>
<comment type="function">
    <text evidence="1">tRNA methylase which 2'-O-methylates cytidine(4) in tRNA(Pro) and tRNA(Gly)(GCC), and adenosine(4) in tRNA(His).</text>
</comment>
<name>A0ABN8L4V2_CHISP</name>
<keyword evidence="1" id="KW-0819">tRNA processing</keyword>